<keyword evidence="5 6" id="KW-0472">Membrane</keyword>
<dbReference type="GO" id="GO:0005886">
    <property type="term" value="C:plasma membrane"/>
    <property type="evidence" value="ECO:0007669"/>
    <property type="project" value="UniProtKB-SubCell"/>
</dbReference>
<proteinExistence type="predicted"/>
<keyword evidence="4 6" id="KW-1133">Transmembrane helix</keyword>
<dbReference type="OrthoDB" id="9784014at2"/>
<dbReference type="PANTHER" id="PTHR43738:SF2">
    <property type="entry name" value="ABC TRANSPORTER PERMEASE"/>
    <property type="match status" value="1"/>
</dbReference>
<dbReference type="Pfam" id="PF12704">
    <property type="entry name" value="MacB_PCD"/>
    <property type="match status" value="1"/>
</dbReference>
<dbReference type="InterPro" id="IPR051125">
    <property type="entry name" value="ABC-4/HrtB_transporter"/>
</dbReference>
<dbReference type="Pfam" id="PF02687">
    <property type="entry name" value="FtsX"/>
    <property type="match status" value="1"/>
</dbReference>
<evidence type="ECO:0000313" key="10">
    <source>
        <dbReference type="Proteomes" id="UP000264589"/>
    </source>
</evidence>
<evidence type="ECO:0000259" key="8">
    <source>
        <dbReference type="Pfam" id="PF12704"/>
    </source>
</evidence>
<comment type="caution">
    <text evidence="9">The sequence shown here is derived from an EMBL/GenBank/DDBJ whole genome shotgun (WGS) entry which is preliminary data.</text>
</comment>
<keyword evidence="10" id="KW-1185">Reference proteome</keyword>
<dbReference type="InterPro" id="IPR025857">
    <property type="entry name" value="MacB_PCD"/>
</dbReference>
<dbReference type="Proteomes" id="UP000264589">
    <property type="component" value="Unassembled WGS sequence"/>
</dbReference>
<feature type="domain" description="ABC3 transporter permease C-terminal" evidence="7">
    <location>
        <begin position="286"/>
        <end position="400"/>
    </location>
</feature>
<evidence type="ECO:0000256" key="3">
    <source>
        <dbReference type="ARBA" id="ARBA00022692"/>
    </source>
</evidence>
<evidence type="ECO:0000259" key="7">
    <source>
        <dbReference type="Pfam" id="PF02687"/>
    </source>
</evidence>
<name>A0A371RL05_9PROT</name>
<organism evidence="9 10">
    <name type="scientific">Parvularcula marina</name>
    <dbReference type="NCBI Taxonomy" id="2292771"/>
    <lineage>
        <taxon>Bacteria</taxon>
        <taxon>Pseudomonadati</taxon>
        <taxon>Pseudomonadota</taxon>
        <taxon>Alphaproteobacteria</taxon>
        <taxon>Parvularculales</taxon>
        <taxon>Parvularculaceae</taxon>
        <taxon>Parvularcula</taxon>
    </lineage>
</organism>
<dbReference type="InterPro" id="IPR003838">
    <property type="entry name" value="ABC3_permease_C"/>
</dbReference>
<gene>
    <name evidence="9" type="ORF">DX908_13100</name>
</gene>
<feature type="domain" description="MacB-like periplasmic core" evidence="8">
    <location>
        <begin position="22"/>
        <end position="209"/>
    </location>
</feature>
<accession>A0A371RL05</accession>
<sequence>MSGFSLIPLALRSLMSRKAAVLLSVFAVALSVTLFLGVDKIRRGANAGFESTITGTDLIVGARSGPVNLLLYSVFRIGDPTTSISWESYEDLSSRRGVKWTIPLSMGDSHENFRVVGTTRSYLDHYRYGDARPLTVERGKWFEDEHDAVLGAAVAADLGYELGDEFPISHGLISAGFSEHKGHMFRVSGILARTGTPVDRTIHVSLAGLDAVHETGAEDHEGHEEHEPEAISAFLVGLENRSAVLVFQRMVNTYEPEPLTAVIPGIALTQLWSVVGTAQTALTATAGFVVVTGLLSLLIAILASLNARARELAVLRAAGAGPSHIFSLVILETALIATFGTLIGAGIVFGGMEVLGPLLSTQYGIPLATLGINGFDVAILAGVIGLATLLGIVPATQAYRRSLADGLTMKL</sequence>
<evidence type="ECO:0000256" key="1">
    <source>
        <dbReference type="ARBA" id="ARBA00004651"/>
    </source>
</evidence>
<protein>
    <submittedName>
        <fullName evidence="9">ABC transporter permease</fullName>
    </submittedName>
</protein>
<keyword evidence="3 6" id="KW-0812">Transmembrane</keyword>
<feature type="transmembrane region" description="Helical" evidence="6">
    <location>
        <begin position="281"/>
        <end position="305"/>
    </location>
</feature>
<dbReference type="RefSeq" id="WP_116392754.1">
    <property type="nucleotide sequence ID" value="NZ_QUQO01000001.1"/>
</dbReference>
<dbReference type="AlphaFoldDB" id="A0A371RL05"/>
<dbReference type="PANTHER" id="PTHR43738">
    <property type="entry name" value="ABC TRANSPORTER, MEMBRANE PROTEIN"/>
    <property type="match status" value="1"/>
</dbReference>
<evidence type="ECO:0000313" key="9">
    <source>
        <dbReference type="EMBL" id="RFB06121.1"/>
    </source>
</evidence>
<comment type="subcellular location">
    <subcellularLocation>
        <location evidence="1">Cell membrane</location>
        <topology evidence="1">Multi-pass membrane protein</topology>
    </subcellularLocation>
</comment>
<reference evidence="9 10" key="1">
    <citation type="submission" date="2018-08" db="EMBL/GenBank/DDBJ databases">
        <title>Parvularcula sp. SM1705, isolated from surface water of the South Sea China.</title>
        <authorList>
            <person name="Sun L."/>
        </authorList>
    </citation>
    <scope>NUCLEOTIDE SEQUENCE [LARGE SCALE GENOMIC DNA]</scope>
    <source>
        <strain evidence="9 10">SM1705</strain>
    </source>
</reference>
<dbReference type="InParanoid" id="A0A371RL05"/>
<dbReference type="EMBL" id="QUQO01000001">
    <property type="protein sequence ID" value="RFB06121.1"/>
    <property type="molecule type" value="Genomic_DNA"/>
</dbReference>
<evidence type="ECO:0000256" key="2">
    <source>
        <dbReference type="ARBA" id="ARBA00022475"/>
    </source>
</evidence>
<feature type="transmembrane region" description="Helical" evidence="6">
    <location>
        <begin position="325"/>
        <end position="350"/>
    </location>
</feature>
<evidence type="ECO:0000256" key="4">
    <source>
        <dbReference type="ARBA" id="ARBA00022989"/>
    </source>
</evidence>
<evidence type="ECO:0000256" key="6">
    <source>
        <dbReference type="SAM" id="Phobius"/>
    </source>
</evidence>
<feature type="transmembrane region" description="Helical" evidence="6">
    <location>
        <begin position="370"/>
        <end position="393"/>
    </location>
</feature>
<evidence type="ECO:0000256" key="5">
    <source>
        <dbReference type="ARBA" id="ARBA00023136"/>
    </source>
</evidence>
<keyword evidence="2" id="KW-1003">Cell membrane</keyword>